<feature type="domain" description="LIM zinc-binding" evidence="9">
    <location>
        <begin position="125"/>
        <end position="186"/>
    </location>
</feature>
<evidence type="ECO:0000256" key="3">
    <source>
        <dbReference type="ARBA" id="ARBA00022723"/>
    </source>
</evidence>
<reference evidence="11" key="4">
    <citation type="journal article" date="2022" name="Res Sq">
        <title>Comparative Genomics Reveals Insights into the Divergent Evolution of Astigmatic Mites and Household Pest Adaptations.</title>
        <authorList>
            <person name="Xiong Q."/>
            <person name="Wan A.T.-Y."/>
            <person name="Liu X.-Y."/>
            <person name="Fung C.S.-H."/>
            <person name="Xiao X."/>
            <person name="Malainual N."/>
            <person name="Hou J."/>
            <person name="Wang L."/>
            <person name="Wang M."/>
            <person name="Yang K."/>
            <person name="Cui Y."/>
            <person name="Leung E."/>
            <person name="Nong W."/>
            <person name="Shin S.-K."/>
            <person name="Au S."/>
            <person name="Jeong K.Y."/>
            <person name="Chew F.T."/>
            <person name="Hui J."/>
            <person name="Leung T.F."/>
            <person name="Tungtrongchitr A."/>
            <person name="Zhong N."/>
            <person name="Liu Z."/>
            <person name="Tsui S."/>
        </authorList>
    </citation>
    <scope>NUCLEOTIDE SEQUENCE</scope>
    <source>
        <strain evidence="11">Derf</strain>
        <tissue evidence="11">Whole organism</tissue>
    </source>
</reference>
<evidence type="ECO:0000313" key="12">
    <source>
        <dbReference type="Proteomes" id="UP000790347"/>
    </source>
</evidence>
<dbReference type="EMBL" id="ASGP02000001">
    <property type="protein sequence ID" value="KAH9529490.1"/>
    <property type="molecule type" value="Genomic_DNA"/>
</dbReference>
<keyword evidence="12" id="KW-1185">Reference proteome</keyword>
<dbReference type="Gene3D" id="2.10.110.10">
    <property type="entry name" value="Cysteine Rich Protein"/>
    <property type="match status" value="2"/>
</dbReference>
<evidence type="ECO:0000256" key="4">
    <source>
        <dbReference type="ARBA" id="ARBA00022737"/>
    </source>
</evidence>
<protein>
    <submittedName>
        <fullName evidence="11">Cysteine-rich protein 2-binding protein</fullName>
    </submittedName>
    <submittedName>
        <fullName evidence="10">Lim domain protein</fullName>
    </submittedName>
</protein>
<keyword evidence="4" id="KW-0677">Repeat</keyword>
<keyword evidence="3 8" id="KW-0479">Metal-binding</keyword>
<keyword evidence="6 8" id="KW-0440">LIM domain</keyword>
<dbReference type="OrthoDB" id="1679758at2759"/>
<dbReference type="SUPFAM" id="SSF57716">
    <property type="entry name" value="Glucocorticoid receptor-like (DNA-binding domain)"/>
    <property type="match status" value="4"/>
</dbReference>
<keyword evidence="7" id="KW-0539">Nucleus</keyword>
<gene>
    <name evidence="11" type="primary">CSRP2</name>
    <name evidence="11" type="ORF">DERF_003371</name>
    <name evidence="10" type="ORF">HUG17_5327</name>
</gene>
<keyword evidence="2" id="KW-0517">Myogenesis</keyword>
<dbReference type="GO" id="GO:0005634">
    <property type="term" value="C:nucleus"/>
    <property type="evidence" value="ECO:0007669"/>
    <property type="project" value="UniProtKB-SubCell"/>
</dbReference>
<organism evidence="11 12">
    <name type="scientific">Dermatophagoides farinae</name>
    <name type="common">American house dust mite</name>
    <dbReference type="NCBI Taxonomy" id="6954"/>
    <lineage>
        <taxon>Eukaryota</taxon>
        <taxon>Metazoa</taxon>
        <taxon>Ecdysozoa</taxon>
        <taxon>Arthropoda</taxon>
        <taxon>Chelicerata</taxon>
        <taxon>Arachnida</taxon>
        <taxon>Acari</taxon>
        <taxon>Acariformes</taxon>
        <taxon>Sarcoptiformes</taxon>
        <taxon>Astigmata</taxon>
        <taxon>Psoroptidia</taxon>
        <taxon>Analgoidea</taxon>
        <taxon>Pyroglyphidae</taxon>
        <taxon>Dermatophagoidinae</taxon>
        <taxon>Dermatophagoides</taxon>
    </lineage>
</organism>
<dbReference type="GO" id="GO:0030018">
    <property type="term" value="C:Z disc"/>
    <property type="evidence" value="ECO:0007669"/>
    <property type="project" value="UniProtKB-ARBA"/>
</dbReference>
<dbReference type="SMART" id="SM00132">
    <property type="entry name" value="LIM"/>
    <property type="match status" value="2"/>
</dbReference>
<dbReference type="Proteomes" id="UP000828236">
    <property type="component" value="Unassembled WGS sequence"/>
</dbReference>
<sequence>MAICARCSKTVYFNEEKKAIGKSFHNSCFVCANKECKRRLDSGSLTEHDSEIYCKQCYGRLFGPKGYGYGQGSGTLSMFTGEKCTNEPPTSNIPSTAQAFVAPKKAAPISQSNGGGKVFKFGGADICPRCNKAVYMAEKMMGGGYAWHKSTCFTCKECNKRLDTTTLCERESDIYCKTCYAKLYGPKYYGHGHITAPIEAAAAATTDSQQTV</sequence>
<dbReference type="GO" id="GO:0030036">
    <property type="term" value="P:actin cytoskeleton organization"/>
    <property type="evidence" value="ECO:0007669"/>
    <property type="project" value="TreeGrafter"/>
</dbReference>
<evidence type="ECO:0000256" key="7">
    <source>
        <dbReference type="ARBA" id="ARBA00023242"/>
    </source>
</evidence>
<evidence type="ECO:0000313" key="10">
    <source>
        <dbReference type="EMBL" id="KAH7642282.1"/>
    </source>
</evidence>
<reference evidence="10" key="3">
    <citation type="journal article" date="2021" name="World Allergy Organ. J.">
        <title>Chromosome-level assembly of Dermatophagoides farinae genome and transcriptome reveals two novel allergens Der f 37 and Der f 39.</title>
        <authorList>
            <person name="Chen J."/>
            <person name="Cai Z."/>
            <person name="Fan D."/>
            <person name="Hu J."/>
            <person name="Hou Y."/>
            <person name="He Y."/>
            <person name="Zhang Z."/>
            <person name="Zhao Z."/>
            <person name="Gao P."/>
            <person name="Hu W."/>
            <person name="Sun J."/>
            <person name="Li J."/>
            <person name="Ji K."/>
        </authorList>
    </citation>
    <scope>NUCLEOTIDE SEQUENCE</scope>
    <source>
        <strain evidence="10">JKM2019</strain>
    </source>
</reference>
<evidence type="ECO:0000256" key="2">
    <source>
        <dbReference type="ARBA" id="ARBA00022541"/>
    </source>
</evidence>
<feature type="domain" description="LIM zinc-binding" evidence="9">
    <location>
        <begin position="2"/>
        <end position="64"/>
    </location>
</feature>
<evidence type="ECO:0000256" key="8">
    <source>
        <dbReference type="PROSITE-ProRule" id="PRU00125"/>
    </source>
</evidence>
<evidence type="ECO:0000256" key="1">
    <source>
        <dbReference type="ARBA" id="ARBA00004123"/>
    </source>
</evidence>
<dbReference type="GO" id="GO:0046872">
    <property type="term" value="F:metal ion binding"/>
    <property type="evidence" value="ECO:0007669"/>
    <property type="project" value="UniProtKB-KW"/>
</dbReference>
<dbReference type="Proteomes" id="UP000790347">
    <property type="component" value="Unassembled WGS sequence"/>
</dbReference>
<evidence type="ECO:0000256" key="5">
    <source>
        <dbReference type="ARBA" id="ARBA00022833"/>
    </source>
</evidence>
<dbReference type="GO" id="GO:0060537">
    <property type="term" value="P:muscle tissue development"/>
    <property type="evidence" value="ECO:0007669"/>
    <property type="project" value="UniProtKB-ARBA"/>
</dbReference>
<dbReference type="EMBL" id="SDOV01000004">
    <property type="protein sequence ID" value="KAH7642282.1"/>
    <property type="molecule type" value="Genomic_DNA"/>
</dbReference>
<name>A0A922IE41_DERFA</name>
<dbReference type="GO" id="GO:0007517">
    <property type="term" value="P:muscle organ development"/>
    <property type="evidence" value="ECO:0007669"/>
    <property type="project" value="UniProtKB-KW"/>
</dbReference>
<evidence type="ECO:0000313" key="11">
    <source>
        <dbReference type="EMBL" id="KAH9529490.1"/>
    </source>
</evidence>
<comment type="caution">
    <text evidence="11">The sequence shown here is derived from an EMBL/GenBank/DDBJ whole genome shotgun (WGS) entry which is preliminary data.</text>
</comment>
<accession>A0A922IE41</accession>
<dbReference type="InterPro" id="IPR001781">
    <property type="entry name" value="Znf_LIM"/>
</dbReference>
<comment type="subcellular location">
    <subcellularLocation>
        <location evidence="1">Nucleus</location>
    </subcellularLocation>
</comment>
<dbReference type="FunFam" id="2.10.110.10:FF:000001">
    <property type="entry name" value="Cysteine and glycine-rich protein 1"/>
    <property type="match status" value="2"/>
</dbReference>
<evidence type="ECO:0000259" key="9">
    <source>
        <dbReference type="PROSITE" id="PS50023"/>
    </source>
</evidence>
<dbReference type="AlphaFoldDB" id="A0A922IE41"/>
<evidence type="ECO:0000256" key="6">
    <source>
        <dbReference type="ARBA" id="ARBA00023038"/>
    </source>
</evidence>
<dbReference type="CDD" id="cd09326">
    <property type="entry name" value="LIM_CRP_like"/>
    <property type="match status" value="2"/>
</dbReference>
<reference evidence="10" key="2">
    <citation type="submission" date="2020-06" db="EMBL/GenBank/DDBJ databases">
        <authorList>
            <person name="Ji K."/>
            <person name="Li J."/>
        </authorList>
    </citation>
    <scope>NUCLEOTIDE SEQUENCE</scope>
    <source>
        <strain evidence="10">JKM2019</strain>
        <tissue evidence="10">Whole body</tissue>
    </source>
</reference>
<proteinExistence type="predicted"/>
<dbReference type="PANTHER" id="PTHR24215:SF35">
    <property type="entry name" value="MUSCLE LIM PROTEIN MLP84B"/>
    <property type="match status" value="1"/>
</dbReference>
<dbReference type="PANTHER" id="PTHR24215">
    <property type="entry name" value="RHO-GTPASE-ACTIVATING PROTEIN LRG1"/>
    <property type="match status" value="1"/>
</dbReference>
<dbReference type="Pfam" id="PF00412">
    <property type="entry name" value="LIM"/>
    <property type="match status" value="2"/>
</dbReference>
<reference evidence="11" key="1">
    <citation type="submission" date="2013-05" db="EMBL/GenBank/DDBJ databases">
        <authorList>
            <person name="Yim A.K.Y."/>
            <person name="Chan T.F."/>
            <person name="Ji K.M."/>
            <person name="Liu X.Y."/>
            <person name="Zhou J.W."/>
            <person name="Li R.Q."/>
            <person name="Yang K.Y."/>
            <person name="Li J."/>
            <person name="Li M."/>
            <person name="Law P.T.W."/>
            <person name="Wu Y.L."/>
            <person name="Cai Z.L."/>
            <person name="Qin H."/>
            <person name="Bao Y."/>
            <person name="Leung R.K.K."/>
            <person name="Ng P.K.S."/>
            <person name="Zou J."/>
            <person name="Zhong X.J."/>
            <person name="Ran P.X."/>
            <person name="Zhong N.S."/>
            <person name="Liu Z.G."/>
            <person name="Tsui S.K.W."/>
        </authorList>
    </citation>
    <scope>NUCLEOTIDE SEQUENCE</scope>
    <source>
        <strain evidence="11">Derf</strain>
        <tissue evidence="11">Whole organism</tissue>
    </source>
</reference>
<keyword evidence="5 8" id="KW-0862">Zinc</keyword>
<dbReference type="PROSITE" id="PS50023">
    <property type="entry name" value="LIM_DOMAIN_2"/>
    <property type="match status" value="2"/>
</dbReference>